<dbReference type="Pfam" id="PF07702">
    <property type="entry name" value="UTRA"/>
    <property type="match status" value="1"/>
</dbReference>
<gene>
    <name evidence="2" type="ORF">GCM10009550_02180</name>
</gene>
<evidence type="ECO:0000259" key="1">
    <source>
        <dbReference type="SMART" id="SM00866"/>
    </source>
</evidence>
<dbReference type="SUPFAM" id="SSF64288">
    <property type="entry name" value="Chorismate lyase-like"/>
    <property type="match status" value="1"/>
</dbReference>
<dbReference type="InterPro" id="IPR050679">
    <property type="entry name" value="Bact_HTH_transcr_reg"/>
</dbReference>
<reference evidence="2 3" key="1">
    <citation type="journal article" date="2019" name="Int. J. Syst. Evol. Microbiol.">
        <title>The Global Catalogue of Microorganisms (GCM) 10K type strain sequencing project: providing services to taxonomists for standard genome sequencing and annotation.</title>
        <authorList>
            <consortium name="The Broad Institute Genomics Platform"/>
            <consortium name="The Broad Institute Genome Sequencing Center for Infectious Disease"/>
            <person name="Wu L."/>
            <person name="Ma J."/>
        </authorList>
    </citation>
    <scope>NUCLEOTIDE SEQUENCE [LARGE SCALE GENOMIC DNA]</scope>
    <source>
        <strain evidence="2 3">JCM 10696</strain>
    </source>
</reference>
<dbReference type="SMART" id="SM00866">
    <property type="entry name" value="UTRA"/>
    <property type="match status" value="1"/>
</dbReference>
<dbReference type="Gene3D" id="3.40.1410.10">
    <property type="entry name" value="Chorismate lyase-like"/>
    <property type="match status" value="1"/>
</dbReference>
<dbReference type="PANTHER" id="PTHR44846:SF17">
    <property type="entry name" value="GNTR-FAMILY TRANSCRIPTIONAL REGULATOR"/>
    <property type="match status" value="1"/>
</dbReference>
<evidence type="ECO:0000313" key="3">
    <source>
        <dbReference type="Proteomes" id="UP001500665"/>
    </source>
</evidence>
<comment type="caution">
    <text evidence="2">The sequence shown here is derived from an EMBL/GenBank/DDBJ whole genome shotgun (WGS) entry which is preliminary data.</text>
</comment>
<sequence length="117" mass="13225">MQTTYRFFAEGEPIQISTSWEPLEVTAGTPIEFPEESPTVGVVARMDLIGRHVTEVVEKVHARAARLEEAERLNLPSHTAYVLVIERTHFVDGKPVETCDIVFPGDRYELTYRLPVA</sequence>
<dbReference type="InterPro" id="IPR011663">
    <property type="entry name" value="UTRA"/>
</dbReference>
<feature type="domain" description="UbiC transcription regulator-associated" evidence="1">
    <location>
        <begin position="1"/>
        <end position="109"/>
    </location>
</feature>
<proteinExistence type="predicted"/>
<dbReference type="EMBL" id="BAAAHH010000001">
    <property type="protein sequence ID" value="GAA0936422.1"/>
    <property type="molecule type" value="Genomic_DNA"/>
</dbReference>
<dbReference type="Proteomes" id="UP001500665">
    <property type="component" value="Unassembled WGS sequence"/>
</dbReference>
<protein>
    <recommendedName>
        <fullName evidence="1">UbiC transcription regulator-associated domain-containing protein</fullName>
    </recommendedName>
</protein>
<name>A0ABN1Q2G2_9ACTN</name>
<evidence type="ECO:0000313" key="2">
    <source>
        <dbReference type="EMBL" id="GAA0936422.1"/>
    </source>
</evidence>
<keyword evidence="3" id="KW-1185">Reference proteome</keyword>
<dbReference type="InterPro" id="IPR028978">
    <property type="entry name" value="Chorismate_lyase_/UTRA_dom_sf"/>
</dbReference>
<dbReference type="PANTHER" id="PTHR44846">
    <property type="entry name" value="MANNOSYL-D-GLYCERATE TRANSPORT/METABOLISM SYSTEM REPRESSOR MNGR-RELATED"/>
    <property type="match status" value="1"/>
</dbReference>
<organism evidence="2 3">
    <name type="scientific">Actinocorallia libanotica</name>
    <dbReference type="NCBI Taxonomy" id="46162"/>
    <lineage>
        <taxon>Bacteria</taxon>
        <taxon>Bacillati</taxon>
        <taxon>Actinomycetota</taxon>
        <taxon>Actinomycetes</taxon>
        <taxon>Streptosporangiales</taxon>
        <taxon>Thermomonosporaceae</taxon>
        <taxon>Actinocorallia</taxon>
    </lineage>
</organism>
<accession>A0ABN1Q2G2</accession>